<dbReference type="HOGENOM" id="CLU_1916458_0_0_1"/>
<evidence type="ECO:0000313" key="2">
    <source>
        <dbReference type="EMBL" id="EGC42797.1"/>
    </source>
</evidence>
<feature type="signal peptide" evidence="1">
    <location>
        <begin position="1"/>
        <end position="20"/>
    </location>
</feature>
<gene>
    <name evidence="2" type="ORF">HCEG_02012</name>
</gene>
<sequence>MLVLPWAQLVFHCFLVTTKSDDRTQRMQHVDVQIHDAMTMTAFERCQGDNSQVDRVHPVWIRTQMGYLRAQEYGRTDRDTRALANCLDEASEFEKWNILSEREGHSQRMLVLEPWGQQGTKKFPMDPFQKNE</sequence>
<organism evidence="3">
    <name type="scientific">Ajellomyces capsulatus (strain H88)</name>
    <name type="common">Darling's disease fungus</name>
    <name type="synonym">Histoplasma capsulatum</name>
    <dbReference type="NCBI Taxonomy" id="544711"/>
    <lineage>
        <taxon>Eukaryota</taxon>
        <taxon>Fungi</taxon>
        <taxon>Dikarya</taxon>
        <taxon>Ascomycota</taxon>
        <taxon>Pezizomycotina</taxon>
        <taxon>Eurotiomycetes</taxon>
        <taxon>Eurotiomycetidae</taxon>
        <taxon>Onygenales</taxon>
        <taxon>Ajellomycetaceae</taxon>
        <taxon>Histoplasma</taxon>
    </lineage>
</organism>
<name>F0UA25_AJEC8</name>
<dbReference type="EMBL" id="DS990637">
    <property type="protein sequence ID" value="EGC42797.1"/>
    <property type="molecule type" value="Genomic_DNA"/>
</dbReference>
<accession>F0UA25</accession>
<evidence type="ECO:0000256" key="1">
    <source>
        <dbReference type="SAM" id="SignalP"/>
    </source>
</evidence>
<keyword evidence="1" id="KW-0732">Signal</keyword>
<dbReference type="AlphaFoldDB" id="F0UA25"/>
<reference evidence="3" key="1">
    <citation type="submission" date="2008-07" db="EMBL/GenBank/DDBJ databases">
        <title>Annotation of Ajellomyces capsulatus strain H88.</title>
        <authorList>
            <person name="Champion M."/>
            <person name="Cuomo C."/>
            <person name="Ma L.-J."/>
            <person name="Henn M.R."/>
            <person name="Sil A."/>
            <person name="Goldman B."/>
            <person name="Young S.K."/>
            <person name="Kodira C.D."/>
            <person name="Zeng Q."/>
            <person name="Koehrsen M."/>
            <person name="Alvarado L."/>
            <person name="Berlin A."/>
            <person name="Borenstein D."/>
            <person name="Chen Z."/>
            <person name="Engels R."/>
            <person name="Freedman E."/>
            <person name="Gellesch M."/>
            <person name="Goldberg J."/>
            <person name="Griggs A."/>
            <person name="Gujja S."/>
            <person name="Heiman D."/>
            <person name="Hepburn T."/>
            <person name="Howarth C."/>
            <person name="Jen D."/>
            <person name="Larson L."/>
            <person name="Lewis B."/>
            <person name="Mehta T."/>
            <person name="Park D."/>
            <person name="Pearson M."/>
            <person name="Roberts A."/>
            <person name="Saif S."/>
            <person name="Shea T."/>
            <person name="Shenoy N."/>
            <person name="Sisk P."/>
            <person name="Stolte C."/>
            <person name="Sykes S."/>
            <person name="Walk T."/>
            <person name="White J."/>
            <person name="Yandava C."/>
            <person name="Klein B."/>
            <person name="McEwen J.G."/>
            <person name="Puccia R."/>
            <person name="Goldman G.H."/>
            <person name="Felipe M.S."/>
            <person name="Nino-Vega G."/>
            <person name="San-Blas G."/>
            <person name="Taylor J."/>
            <person name="Mendoza L."/>
            <person name="Galagan J."/>
            <person name="Nusbaum C."/>
            <person name="Birren B."/>
        </authorList>
    </citation>
    <scope>NUCLEOTIDE SEQUENCE [LARGE SCALE GENOMIC DNA]</scope>
    <source>
        <strain evidence="3">H88</strain>
    </source>
</reference>
<dbReference type="OMA" id="HPVWIRT"/>
<protein>
    <submittedName>
        <fullName evidence="2">Predicted protein</fullName>
    </submittedName>
</protein>
<proteinExistence type="predicted"/>
<evidence type="ECO:0000313" key="3">
    <source>
        <dbReference type="Proteomes" id="UP000008142"/>
    </source>
</evidence>
<dbReference type="Proteomes" id="UP000008142">
    <property type="component" value="Unassembled WGS sequence"/>
</dbReference>
<feature type="chain" id="PRO_5003262017" evidence="1">
    <location>
        <begin position="21"/>
        <end position="132"/>
    </location>
</feature>
<dbReference type="VEuPathDB" id="FungiDB:I7I53_09218"/>